<keyword evidence="3" id="KW-1185">Reference proteome</keyword>
<feature type="region of interest" description="Disordered" evidence="1">
    <location>
        <begin position="1"/>
        <end position="23"/>
    </location>
</feature>
<name>Q2JBZ6_FRACC</name>
<dbReference type="NCBIfam" id="TIGR04363">
    <property type="entry name" value="LD_lanti_pre"/>
    <property type="match status" value="1"/>
</dbReference>
<accession>Q2JBZ6</accession>
<dbReference type="HOGENOM" id="CLU_201105_0_0_11"/>
<proteinExistence type="predicted"/>
<dbReference type="KEGG" id="fra:Francci3_1820"/>
<dbReference type="STRING" id="106370.Francci3_1820"/>
<evidence type="ECO:0000313" key="3">
    <source>
        <dbReference type="Proteomes" id="UP000001937"/>
    </source>
</evidence>
<dbReference type="AlphaFoldDB" id="Q2JBZ6"/>
<sequence length="73" mass="7568">MSLFPIPSQGGSVTPQNAPAPVVDPDSALDLDEFDLDVTVVESGQLVEELIRMTDDGCGTTCQSACPNTCPGD</sequence>
<reference evidence="2 3" key="1">
    <citation type="journal article" date="2007" name="Genome Res.">
        <title>Genome characteristics of facultatively symbiotic Frankia sp. strains reflect host range and host plant biogeography.</title>
        <authorList>
            <person name="Normand P."/>
            <person name="Lapierre P."/>
            <person name="Tisa L.S."/>
            <person name="Gogarten J.P."/>
            <person name="Alloisio N."/>
            <person name="Bagnarol E."/>
            <person name="Bassi C.A."/>
            <person name="Berry A.M."/>
            <person name="Bickhart D.M."/>
            <person name="Choisne N."/>
            <person name="Couloux A."/>
            <person name="Cournoyer B."/>
            <person name="Cruveiller S."/>
            <person name="Daubin V."/>
            <person name="Demange N."/>
            <person name="Francino M.P."/>
            <person name="Goltsman E."/>
            <person name="Huang Y."/>
            <person name="Kopp O.R."/>
            <person name="Labarre L."/>
            <person name="Lapidus A."/>
            <person name="Lavire C."/>
            <person name="Marechal J."/>
            <person name="Martinez M."/>
            <person name="Mastronunzio J.E."/>
            <person name="Mullin B.C."/>
            <person name="Niemann J."/>
            <person name="Pujic P."/>
            <person name="Rawnsley T."/>
            <person name="Rouy Z."/>
            <person name="Schenowitz C."/>
            <person name="Sellstedt A."/>
            <person name="Tavares F."/>
            <person name="Tomkins J.P."/>
            <person name="Vallenet D."/>
            <person name="Valverde C."/>
            <person name="Wall L.G."/>
            <person name="Wang Y."/>
            <person name="Medigue C."/>
            <person name="Benson D.R."/>
        </authorList>
    </citation>
    <scope>NUCLEOTIDE SEQUENCE [LARGE SCALE GENOMIC DNA]</scope>
    <source>
        <strain evidence="3">DSM 45818 / CECT 9043 / CcI3</strain>
    </source>
</reference>
<dbReference type="eggNOG" id="ENOG5033NCB">
    <property type="taxonomic scope" value="Bacteria"/>
</dbReference>
<gene>
    <name evidence="2" type="ordered locus">Francci3_1820</name>
</gene>
<organism evidence="2 3">
    <name type="scientific">Frankia casuarinae (strain DSM 45818 / CECT 9043 / HFP020203 / CcI3)</name>
    <dbReference type="NCBI Taxonomy" id="106370"/>
    <lineage>
        <taxon>Bacteria</taxon>
        <taxon>Bacillati</taxon>
        <taxon>Actinomycetota</taxon>
        <taxon>Actinomycetes</taxon>
        <taxon>Frankiales</taxon>
        <taxon>Frankiaceae</taxon>
        <taxon>Frankia</taxon>
    </lineage>
</organism>
<evidence type="ECO:0008006" key="4">
    <source>
        <dbReference type="Google" id="ProtNLM"/>
    </source>
</evidence>
<dbReference type="InterPro" id="IPR027575">
    <property type="entry name" value="LD_lanti_pre"/>
</dbReference>
<dbReference type="OrthoDB" id="3215713at2"/>
<protein>
    <recommendedName>
        <fullName evidence="4">FxLD family lantipeptide</fullName>
    </recommendedName>
</protein>
<dbReference type="Proteomes" id="UP000001937">
    <property type="component" value="Chromosome"/>
</dbReference>
<evidence type="ECO:0000256" key="1">
    <source>
        <dbReference type="SAM" id="MobiDB-lite"/>
    </source>
</evidence>
<dbReference type="EMBL" id="CP000249">
    <property type="protein sequence ID" value="ABD11196.1"/>
    <property type="molecule type" value="Genomic_DNA"/>
</dbReference>
<evidence type="ECO:0000313" key="2">
    <source>
        <dbReference type="EMBL" id="ABD11196.1"/>
    </source>
</evidence>